<dbReference type="PANTHER" id="PTHR45947">
    <property type="entry name" value="SULFOQUINOVOSYL TRANSFERASE SQD2"/>
    <property type="match status" value="1"/>
</dbReference>
<dbReference type="AlphaFoldDB" id="A0AAP5IAL2"/>
<evidence type="ECO:0000313" key="3">
    <source>
        <dbReference type="EMBL" id="MDR9897704.1"/>
    </source>
</evidence>
<accession>A0AAP5IAL2</accession>
<dbReference type="PANTHER" id="PTHR45947:SF3">
    <property type="entry name" value="SULFOQUINOVOSYL TRANSFERASE SQD2"/>
    <property type="match status" value="1"/>
</dbReference>
<dbReference type="EMBL" id="JAALHA020000014">
    <property type="protein sequence ID" value="MDR9897704.1"/>
    <property type="molecule type" value="Genomic_DNA"/>
</dbReference>
<name>A0AAP5IAL2_9CYAN</name>
<dbReference type="Pfam" id="PF00534">
    <property type="entry name" value="Glycos_transf_1"/>
    <property type="match status" value="1"/>
</dbReference>
<feature type="domain" description="Glycosyltransferase subfamily 4-like N-terminal" evidence="2">
    <location>
        <begin position="40"/>
        <end position="214"/>
    </location>
</feature>
<protein>
    <submittedName>
        <fullName evidence="3">Glycosyltransferase</fullName>
        <ecNumber evidence="3">2.4.-.-</ecNumber>
    </submittedName>
</protein>
<keyword evidence="4" id="KW-1185">Reference proteome</keyword>
<dbReference type="SUPFAM" id="SSF53756">
    <property type="entry name" value="UDP-Glycosyltransferase/glycogen phosphorylase"/>
    <property type="match status" value="1"/>
</dbReference>
<dbReference type="InterPro" id="IPR001296">
    <property type="entry name" value="Glyco_trans_1"/>
</dbReference>
<comment type="caution">
    <text evidence="3">The sequence shown here is derived from an EMBL/GenBank/DDBJ whole genome shotgun (WGS) entry which is preliminary data.</text>
</comment>
<keyword evidence="3" id="KW-0328">Glycosyltransferase</keyword>
<dbReference type="GO" id="GO:0016758">
    <property type="term" value="F:hexosyltransferase activity"/>
    <property type="evidence" value="ECO:0007669"/>
    <property type="project" value="TreeGrafter"/>
</dbReference>
<proteinExistence type="predicted"/>
<dbReference type="Gene3D" id="3.40.50.2000">
    <property type="entry name" value="Glycogen Phosphorylase B"/>
    <property type="match status" value="2"/>
</dbReference>
<dbReference type="Pfam" id="PF13439">
    <property type="entry name" value="Glyco_transf_4"/>
    <property type="match status" value="1"/>
</dbReference>
<feature type="domain" description="Glycosyl transferase family 1" evidence="1">
    <location>
        <begin position="221"/>
        <end position="392"/>
    </location>
</feature>
<reference evidence="4" key="1">
    <citation type="journal article" date="2021" name="Science">
        <title>Hunting the eagle killer: A cyanobacterial neurotoxin causes vacuolar myelinopathy.</title>
        <authorList>
            <person name="Breinlinger S."/>
            <person name="Phillips T.J."/>
            <person name="Haram B.N."/>
            <person name="Mares J."/>
            <person name="Martinez Yerena J.A."/>
            <person name="Hrouzek P."/>
            <person name="Sobotka R."/>
            <person name="Henderson W.M."/>
            <person name="Schmieder P."/>
            <person name="Williams S.M."/>
            <person name="Lauderdale J.D."/>
            <person name="Wilde H.D."/>
            <person name="Gerrin W."/>
            <person name="Kust A."/>
            <person name="Washington J.W."/>
            <person name="Wagner C."/>
            <person name="Geier B."/>
            <person name="Liebeke M."/>
            <person name="Enke H."/>
            <person name="Niedermeyer T.H.J."/>
            <person name="Wilde S.B."/>
        </authorList>
    </citation>
    <scope>NUCLEOTIDE SEQUENCE [LARGE SCALE GENOMIC DNA]</scope>
    <source>
        <strain evidence="4">Thurmond2011</strain>
    </source>
</reference>
<dbReference type="InterPro" id="IPR028098">
    <property type="entry name" value="Glyco_trans_4-like_N"/>
</dbReference>
<keyword evidence="3" id="KW-0808">Transferase</keyword>
<dbReference type="RefSeq" id="WP_310834120.1">
    <property type="nucleotide sequence ID" value="NZ_JAALHA020000014.1"/>
</dbReference>
<evidence type="ECO:0000259" key="2">
    <source>
        <dbReference type="Pfam" id="PF13439"/>
    </source>
</evidence>
<evidence type="ECO:0000259" key="1">
    <source>
        <dbReference type="Pfam" id="PF00534"/>
    </source>
</evidence>
<organism evidence="3 4">
    <name type="scientific">Aetokthonos hydrillicola Thurmond2011</name>
    <dbReference type="NCBI Taxonomy" id="2712845"/>
    <lineage>
        <taxon>Bacteria</taxon>
        <taxon>Bacillati</taxon>
        <taxon>Cyanobacteriota</taxon>
        <taxon>Cyanophyceae</taxon>
        <taxon>Nostocales</taxon>
        <taxon>Hapalosiphonaceae</taxon>
        <taxon>Aetokthonos</taxon>
    </lineage>
</organism>
<gene>
    <name evidence="3" type="ORF">G7B40_024500</name>
</gene>
<evidence type="ECO:0000313" key="4">
    <source>
        <dbReference type="Proteomes" id="UP000667802"/>
    </source>
</evidence>
<dbReference type="InterPro" id="IPR050194">
    <property type="entry name" value="Glycosyltransferase_grp1"/>
</dbReference>
<dbReference type="Proteomes" id="UP000667802">
    <property type="component" value="Unassembled WGS sequence"/>
</dbReference>
<dbReference type="EC" id="2.4.-.-" evidence="3"/>
<sequence length="467" mass="52159">MKSSKSPATYSTNSKPFYALLSVDSDPSLKIGKQGACGKNIYVRELGIALAKRGCQVDIFTRTEDSKQEEILELTPGCNVIRLTAGPKKFITKNDVFEYLPKFVEAWLDFQQRTGRKYALIHTNYWLSGWVGLQLKHRLRLPQVHTYHSIGAVKYRNVENPPKIAVIRHGVELACLEQADCVITTSPQQAEDLRELISQHGRIQVIPFGINTDRFSMVTQELARQQLEIPPDIRIILYVGCFDANEGIETLVKACTKLPQPYKLYLVVSSLESVVDCQEQQRIRALVNQLGLEEVTLFIGDCSHEQLPAYYAAANVCVVPTHYETNGLVAIEAMASGTPVIASDVGELQHTVVHGTTGLLVPPGDSDTLALTIWNVFENPEIWKSYGTSGRSWVQSYFSCQAVASQVHKLYQSLTFSTVVQELITSKNFASNLENYIHKLLESRALNSHEIDDLEQLVESLSEGLIT</sequence>